<name>A0A4Y3PB49_BREPA</name>
<dbReference type="Proteomes" id="UP000316882">
    <property type="component" value="Unassembled WGS sequence"/>
</dbReference>
<sequence>MDKENQGLQTKIFDLIEQEGLEEQLESLTRNVFEDCISRNTIELSRINPSFIRLIAMLLKKSSFHVIGRIEDSFIKDKKTATGSPPAAGYRFQEGFGKWYDLRVEDALLLVKYGNVTNLEINPNENYFIGKGIDLRKLPRVATAPGTIFTDEEMQNYLVWFKGIQVQMGIQPTII</sequence>
<reference evidence="1 2" key="1">
    <citation type="submission" date="2019-06" db="EMBL/GenBank/DDBJ databases">
        <title>Whole genome shotgun sequence of Brevibacillus parabrevis NBRC 12334.</title>
        <authorList>
            <person name="Hosoyama A."/>
            <person name="Uohara A."/>
            <person name="Ohji S."/>
            <person name="Ichikawa N."/>
        </authorList>
    </citation>
    <scope>NUCLEOTIDE SEQUENCE [LARGE SCALE GENOMIC DNA]</scope>
    <source>
        <strain evidence="1 2">NBRC 12334</strain>
    </source>
</reference>
<comment type="caution">
    <text evidence="1">The sequence shown here is derived from an EMBL/GenBank/DDBJ whole genome shotgun (WGS) entry which is preliminary data.</text>
</comment>
<keyword evidence="2" id="KW-1185">Reference proteome</keyword>
<accession>A0A4Y3PB49</accession>
<dbReference type="RefSeq" id="WP_122962951.1">
    <property type="nucleotide sequence ID" value="NZ_BJMH01000001.1"/>
</dbReference>
<protein>
    <submittedName>
        <fullName evidence="1">Uncharacterized protein</fullName>
    </submittedName>
</protein>
<organism evidence="1 2">
    <name type="scientific">Brevibacillus parabrevis</name>
    <dbReference type="NCBI Taxonomy" id="54914"/>
    <lineage>
        <taxon>Bacteria</taxon>
        <taxon>Bacillati</taxon>
        <taxon>Bacillota</taxon>
        <taxon>Bacilli</taxon>
        <taxon>Bacillales</taxon>
        <taxon>Paenibacillaceae</taxon>
        <taxon>Brevibacillus</taxon>
    </lineage>
</organism>
<dbReference type="EMBL" id="BJMH01000001">
    <property type="protein sequence ID" value="GEB30677.1"/>
    <property type="molecule type" value="Genomic_DNA"/>
</dbReference>
<evidence type="ECO:0000313" key="2">
    <source>
        <dbReference type="Proteomes" id="UP000316882"/>
    </source>
</evidence>
<evidence type="ECO:0000313" key="1">
    <source>
        <dbReference type="EMBL" id="GEB30677.1"/>
    </source>
</evidence>
<proteinExistence type="predicted"/>
<dbReference type="AlphaFoldDB" id="A0A4Y3PB49"/>
<gene>
    <name evidence="1" type="ORF">BPA01_02570</name>
</gene>